<keyword evidence="6 9" id="KW-0067">ATP-binding</keyword>
<dbReference type="Gene3D" id="3.40.50.300">
    <property type="entry name" value="P-loop containing nucleotide triphosphate hydrolases"/>
    <property type="match status" value="1"/>
</dbReference>
<dbReference type="InterPro" id="IPR017871">
    <property type="entry name" value="ABC_transporter-like_CS"/>
</dbReference>
<evidence type="ECO:0000256" key="7">
    <source>
        <dbReference type="ARBA" id="ARBA00023136"/>
    </source>
</evidence>
<evidence type="ECO:0000256" key="4">
    <source>
        <dbReference type="ARBA" id="ARBA00022475"/>
    </source>
</evidence>
<dbReference type="InterPro" id="IPR003593">
    <property type="entry name" value="AAA+_ATPase"/>
</dbReference>
<accession>A0A7G9G2L4</accession>
<dbReference type="KEGG" id="qdo:H9Q78_11405"/>
<dbReference type="AlphaFoldDB" id="A0A7G9G2L4"/>
<evidence type="ECO:0000256" key="5">
    <source>
        <dbReference type="ARBA" id="ARBA00022741"/>
    </source>
</evidence>
<dbReference type="InterPro" id="IPR050388">
    <property type="entry name" value="ABC_Ni/Peptide_Import"/>
</dbReference>
<dbReference type="InterPro" id="IPR003439">
    <property type="entry name" value="ABC_transporter-like_ATP-bd"/>
</dbReference>
<gene>
    <name evidence="9" type="ORF">H9Q78_11405</name>
</gene>
<keyword evidence="3" id="KW-0813">Transport</keyword>
<dbReference type="SUPFAM" id="SSF52540">
    <property type="entry name" value="P-loop containing nucleoside triphosphate hydrolases"/>
    <property type="match status" value="1"/>
</dbReference>
<keyword evidence="10" id="KW-1185">Reference proteome</keyword>
<reference evidence="9 10" key="1">
    <citation type="submission" date="2020-08" db="EMBL/GenBank/DDBJ databases">
        <authorList>
            <person name="Liu C."/>
            <person name="Sun Q."/>
        </authorList>
    </citation>
    <scope>NUCLEOTIDE SEQUENCE [LARGE SCALE GENOMIC DNA]</scope>
    <source>
        <strain evidence="9 10">NSJ-38</strain>
    </source>
</reference>
<evidence type="ECO:0000313" key="10">
    <source>
        <dbReference type="Proteomes" id="UP000515823"/>
    </source>
</evidence>
<evidence type="ECO:0000256" key="2">
    <source>
        <dbReference type="ARBA" id="ARBA00005417"/>
    </source>
</evidence>
<comment type="subcellular location">
    <subcellularLocation>
        <location evidence="1">Cell membrane</location>
        <topology evidence="1">Peripheral membrane protein</topology>
    </subcellularLocation>
</comment>
<evidence type="ECO:0000313" key="9">
    <source>
        <dbReference type="EMBL" id="QNM05046.1"/>
    </source>
</evidence>
<organism evidence="9 10">
    <name type="scientific">Qiania dongpingensis</name>
    <dbReference type="NCBI Taxonomy" id="2763669"/>
    <lineage>
        <taxon>Bacteria</taxon>
        <taxon>Bacillati</taxon>
        <taxon>Bacillota</taxon>
        <taxon>Clostridia</taxon>
        <taxon>Lachnospirales</taxon>
        <taxon>Lachnospiraceae</taxon>
        <taxon>Qiania</taxon>
    </lineage>
</organism>
<dbReference type="EMBL" id="CP060634">
    <property type="protein sequence ID" value="QNM05046.1"/>
    <property type="molecule type" value="Genomic_DNA"/>
</dbReference>
<keyword evidence="5" id="KW-0547">Nucleotide-binding</keyword>
<dbReference type="PROSITE" id="PS00211">
    <property type="entry name" value="ABC_TRANSPORTER_1"/>
    <property type="match status" value="1"/>
</dbReference>
<dbReference type="InterPro" id="IPR027417">
    <property type="entry name" value="P-loop_NTPase"/>
</dbReference>
<name>A0A7G9G2L4_9FIRM</name>
<evidence type="ECO:0000256" key="1">
    <source>
        <dbReference type="ARBA" id="ARBA00004202"/>
    </source>
</evidence>
<dbReference type="PANTHER" id="PTHR43297:SF2">
    <property type="entry name" value="DIPEPTIDE TRANSPORT ATP-BINDING PROTEIN DPPD"/>
    <property type="match status" value="1"/>
</dbReference>
<feature type="domain" description="ABC transporter" evidence="8">
    <location>
        <begin position="10"/>
        <end position="256"/>
    </location>
</feature>
<keyword evidence="7" id="KW-0472">Membrane</keyword>
<dbReference type="SMART" id="SM00382">
    <property type="entry name" value="AAA"/>
    <property type="match status" value="1"/>
</dbReference>
<sequence>MTGGRGEQMIEVKNITVAYGSDTVVKNVSFAMKPGEVIGIVGESGSGKSTLLKSILGLLDSRAKVLGGEIRLNGKNLLEFPPARMRQIRGKEIAMVFQHPELSLDPVWTVGRSFYESIRVHREITKKEANVLGRKLLEALELGEPDKILSSYPFELSGGMCQRAAIAIAMANRPGILLADEPTSALDVTVQKQVIETMMQMRKEFGASILIVSHNIGVIAKMADFVGVMRRGQMVEWGTKEEVLYSPKQDYTKALIRAVPKMGGELPAAEEEGIHG</sequence>
<dbReference type="GO" id="GO:0005524">
    <property type="term" value="F:ATP binding"/>
    <property type="evidence" value="ECO:0007669"/>
    <property type="project" value="UniProtKB-KW"/>
</dbReference>
<dbReference type="PROSITE" id="PS50893">
    <property type="entry name" value="ABC_TRANSPORTER_2"/>
    <property type="match status" value="1"/>
</dbReference>
<proteinExistence type="inferred from homology"/>
<evidence type="ECO:0000256" key="3">
    <source>
        <dbReference type="ARBA" id="ARBA00022448"/>
    </source>
</evidence>
<comment type="similarity">
    <text evidence="2">Belongs to the ABC transporter superfamily.</text>
</comment>
<dbReference type="GO" id="GO:0016887">
    <property type="term" value="F:ATP hydrolysis activity"/>
    <property type="evidence" value="ECO:0007669"/>
    <property type="project" value="InterPro"/>
</dbReference>
<dbReference type="Pfam" id="PF00005">
    <property type="entry name" value="ABC_tran"/>
    <property type="match status" value="1"/>
</dbReference>
<keyword evidence="4" id="KW-1003">Cell membrane</keyword>
<dbReference type="GO" id="GO:0005886">
    <property type="term" value="C:plasma membrane"/>
    <property type="evidence" value="ECO:0007669"/>
    <property type="project" value="UniProtKB-SubCell"/>
</dbReference>
<dbReference type="Proteomes" id="UP000515823">
    <property type="component" value="Chromosome"/>
</dbReference>
<dbReference type="CDD" id="cd03257">
    <property type="entry name" value="ABC_NikE_OppD_transporters"/>
    <property type="match status" value="1"/>
</dbReference>
<evidence type="ECO:0000256" key="6">
    <source>
        <dbReference type="ARBA" id="ARBA00022840"/>
    </source>
</evidence>
<protein>
    <submittedName>
        <fullName evidence="9">ABC transporter ATP-binding protein</fullName>
    </submittedName>
</protein>
<dbReference type="PANTHER" id="PTHR43297">
    <property type="entry name" value="OLIGOPEPTIDE TRANSPORT ATP-BINDING PROTEIN APPD"/>
    <property type="match status" value="1"/>
</dbReference>
<evidence type="ECO:0000259" key="8">
    <source>
        <dbReference type="PROSITE" id="PS50893"/>
    </source>
</evidence>